<feature type="binding site" evidence="2">
    <location>
        <begin position="189"/>
        <end position="196"/>
    </location>
    <ligand>
        <name>ATP</name>
        <dbReference type="ChEBI" id="CHEBI:30616"/>
    </ligand>
</feature>
<reference evidence="4 5" key="1">
    <citation type="submission" date="2020-08" db="EMBL/GenBank/DDBJ databases">
        <title>Genomic Encyclopedia of Type Strains, Phase IV (KMG-IV): sequencing the most valuable type-strain genomes for metagenomic binning, comparative biology and taxonomic classification.</title>
        <authorList>
            <person name="Goeker M."/>
        </authorList>
    </citation>
    <scope>NUCLEOTIDE SEQUENCE [LARGE SCALE GENOMIC DNA]</scope>
    <source>
        <strain evidence="4 5">DSM 17976</strain>
    </source>
</reference>
<name>A0A7W5ZKB2_9BACT</name>
<dbReference type="SUPFAM" id="SSF140931">
    <property type="entry name" value="Fic-like"/>
    <property type="match status" value="1"/>
</dbReference>
<dbReference type="Proteomes" id="UP000541352">
    <property type="component" value="Unassembled WGS sequence"/>
</dbReference>
<dbReference type="AlphaFoldDB" id="A0A7W5ZKB2"/>
<dbReference type="InterPro" id="IPR040198">
    <property type="entry name" value="Fido_containing"/>
</dbReference>
<sequence>MNLEVIKIELLEDYLTLVPKDLAQRFDALKDADISTDTFSFHTSVSAIASSKIEGEPMEIDSYIKHKMLNIAYLQDLVEKPNDLYNAYLFAQKKRLTQKNFLEAHKLLAAHLLEARQRGVCRKHNMVVMEHKTFRIQYEAALWNEVETLVDKLWNDIEKLKKAKLSTPEVFYFASFIHLAFVNIHPFEDGNGRAGRLLEKWFIAQKLGKKAWFMQSELNYYRNVNSYYHNLNQLGIFYEQLDYTKALPFLLMLPSSL</sequence>
<dbReference type="InterPro" id="IPR003812">
    <property type="entry name" value="Fido"/>
</dbReference>
<dbReference type="RefSeq" id="WP_183974424.1">
    <property type="nucleotide sequence ID" value="NZ_JACIBY010000005.1"/>
</dbReference>
<dbReference type="PROSITE" id="PS51459">
    <property type="entry name" value="FIDO"/>
    <property type="match status" value="1"/>
</dbReference>
<dbReference type="EMBL" id="JACIBY010000005">
    <property type="protein sequence ID" value="MBB3838730.1"/>
    <property type="molecule type" value="Genomic_DNA"/>
</dbReference>
<dbReference type="InterPro" id="IPR036597">
    <property type="entry name" value="Fido-like_dom_sf"/>
</dbReference>
<organism evidence="4 5">
    <name type="scientific">Runella defluvii</name>
    <dbReference type="NCBI Taxonomy" id="370973"/>
    <lineage>
        <taxon>Bacteria</taxon>
        <taxon>Pseudomonadati</taxon>
        <taxon>Bacteroidota</taxon>
        <taxon>Cytophagia</taxon>
        <taxon>Cytophagales</taxon>
        <taxon>Spirosomataceae</taxon>
        <taxon>Runella</taxon>
    </lineage>
</organism>
<feature type="domain" description="Fido" evidence="3">
    <location>
        <begin position="96"/>
        <end position="252"/>
    </location>
</feature>
<evidence type="ECO:0000313" key="5">
    <source>
        <dbReference type="Proteomes" id="UP000541352"/>
    </source>
</evidence>
<feature type="active site" evidence="1">
    <location>
        <position position="185"/>
    </location>
</feature>
<proteinExistence type="predicted"/>
<protein>
    <submittedName>
        <fullName evidence="4">Fic family protein</fullName>
    </submittedName>
</protein>
<evidence type="ECO:0000313" key="4">
    <source>
        <dbReference type="EMBL" id="MBB3838730.1"/>
    </source>
</evidence>
<feature type="binding site" evidence="2">
    <location>
        <begin position="128"/>
        <end position="131"/>
    </location>
    <ligand>
        <name>ATP</name>
        <dbReference type="ChEBI" id="CHEBI:30616"/>
    </ligand>
</feature>
<evidence type="ECO:0000256" key="2">
    <source>
        <dbReference type="PIRSR" id="PIRSR640198-2"/>
    </source>
</evidence>
<dbReference type="Gene3D" id="1.10.3290.10">
    <property type="entry name" value="Fido-like domain"/>
    <property type="match status" value="1"/>
</dbReference>
<evidence type="ECO:0000256" key="1">
    <source>
        <dbReference type="PIRSR" id="PIRSR640198-1"/>
    </source>
</evidence>
<comment type="caution">
    <text evidence="4">The sequence shown here is derived from an EMBL/GenBank/DDBJ whole genome shotgun (WGS) entry which is preliminary data.</text>
</comment>
<keyword evidence="2" id="KW-0067">ATP-binding</keyword>
<keyword evidence="5" id="KW-1185">Reference proteome</keyword>
<dbReference type="GO" id="GO:0005524">
    <property type="term" value="F:ATP binding"/>
    <property type="evidence" value="ECO:0007669"/>
    <property type="project" value="UniProtKB-KW"/>
</dbReference>
<gene>
    <name evidence="4" type="ORF">FHS57_002736</name>
</gene>
<evidence type="ECO:0000259" key="3">
    <source>
        <dbReference type="PROSITE" id="PS51459"/>
    </source>
</evidence>
<dbReference type="PANTHER" id="PTHR13504:SF38">
    <property type="entry name" value="FIDO DOMAIN-CONTAINING PROTEIN"/>
    <property type="match status" value="1"/>
</dbReference>
<dbReference type="Pfam" id="PF02661">
    <property type="entry name" value="Fic"/>
    <property type="match status" value="1"/>
</dbReference>
<dbReference type="PANTHER" id="PTHR13504">
    <property type="entry name" value="FIDO DOMAIN-CONTAINING PROTEIN DDB_G0283145"/>
    <property type="match status" value="1"/>
</dbReference>
<accession>A0A7W5ZKB2</accession>
<keyword evidence="2" id="KW-0547">Nucleotide-binding</keyword>